<dbReference type="Proteomes" id="UP000237082">
    <property type="component" value="Unassembled WGS sequence"/>
</dbReference>
<dbReference type="AlphaFoldDB" id="A0A2S5DII6"/>
<keyword evidence="1" id="KW-0732">Signal</keyword>
<gene>
    <name evidence="2" type="ORF">C2I19_06140</name>
</gene>
<dbReference type="RefSeq" id="WP_199181094.1">
    <property type="nucleotide sequence ID" value="NZ_PQWB01000020.1"/>
</dbReference>
<evidence type="ECO:0000256" key="1">
    <source>
        <dbReference type="SAM" id="SignalP"/>
    </source>
</evidence>
<organism evidence="2 3">
    <name type="scientific">Chromobacterium alticapitis</name>
    <dbReference type="NCBI Taxonomy" id="2073169"/>
    <lineage>
        <taxon>Bacteria</taxon>
        <taxon>Pseudomonadati</taxon>
        <taxon>Pseudomonadota</taxon>
        <taxon>Betaproteobacteria</taxon>
        <taxon>Neisseriales</taxon>
        <taxon>Chromobacteriaceae</taxon>
        <taxon>Chromobacterium</taxon>
    </lineage>
</organism>
<dbReference type="EMBL" id="PQWB01000020">
    <property type="protein sequence ID" value="POZ62893.1"/>
    <property type="molecule type" value="Genomic_DNA"/>
</dbReference>
<keyword evidence="3" id="KW-1185">Reference proteome</keyword>
<dbReference type="SUPFAM" id="SSF48452">
    <property type="entry name" value="TPR-like"/>
    <property type="match status" value="1"/>
</dbReference>
<protein>
    <submittedName>
        <fullName evidence="2">Uncharacterized protein</fullName>
    </submittedName>
</protein>
<name>A0A2S5DII6_9NEIS</name>
<feature type="non-terminal residue" evidence="2">
    <location>
        <position position="275"/>
    </location>
</feature>
<feature type="chain" id="PRO_5015496705" evidence="1">
    <location>
        <begin position="20"/>
        <end position="275"/>
    </location>
</feature>
<proteinExistence type="predicted"/>
<evidence type="ECO:0000313" key="2">
    <source>
        <dbReference type="EMBL" id="POZ62893.1"/>
    </source>
</evidence>
<dbReference type="InterPro" id="IPR011990">
    <property type="entry name" value="TPR-like_helical_dom_sf"/>
</dbReference>
<sequence>MSRIAHGIALSLLAGPLFAAAVDPGPELLRQARQWQELGRPLEAQQAIERLLRLSPGPSPLNAEGLTLQALGELQLKQDKLAAQTLAKLRALYPGHPGIDRVEQMRRVLGAGRGKLLRAHELFAIGKVEEAYAAFNEVYQGRPPDGALALEYWQVTARMPGGWERARAELQAIVNRSPSNHEARLALANLYLLHPPAPRAVLDELKALSGFDDSRGAALAQWRRALLQVDQGWPRADYLDYLERAPDDATVRAKMDDVEANRQRQRALLADPAYR</sequence>
<reference evidence="3" key="1">
    <citation type="submission" date="2018-02" db="EMBL/GenBank/DDBJ databases">
        <authorList>
            <person name="O'Hara-Hanley K."/>
            <person name="Soby S."/>
        </authorList>
    </citation>
    <scope>NUCLEOTIDE SEQUENCE [LARGE SCALE GENOMIC DNA]</scope>
    <source>
        <strain evidence="3">MWU14-2602</strain>
    </source>
</reference>
<accession>A0A2S5DII6</accession>
<comment type="caution">
    <text evidence="2">The sequence shown here is derived from an EMBL/GenBank/DDBJ whole genome shotgun (WGS) entry which is preliminary data.</text>
</comment>
<evidence type="ECO:0000313" key="3">
    <source>
        <dbReference type="Proteomes" id="UP000237082"/>
    </source>
</evidence>
<feature type="signal peptide" evidence="1">
    <location>
        <begin position="1"/>
        <end position="19"/>
    </location>
</feature>
<dbReference type="Gene3D" id="1.25.40.10">
    <property type="entry name" value="Tetratricopeptide repeat domain"/>
    <property type="match status" value="1"/>
</dbReference>